<dbReference type="Gene3D" id="1.25.40.20">
    <property type="entry name" value="Ankyrin repeat-containing domain"/>
    <property type="match status" value="1"/>
</dbReference>
<dbReference type="AlphaFoldDB" id="A0A7J7JXG3"/>
<dbReference type="SMART" id="SM00248">
    <property type="entry name" value="ANK"/>
    <property type="match status" value="5"/>
</dbReference>
<keyword evidence="9" id="KW-0744">Spermatogenesis</keyword>
<comment type="subunit">
    <text evidence="2">Interacts with DDX4, PIWIL1, RANBP9 and TDRD1.</text>
</comment>
<dbReference type="InterPro" id="IPR036770">
    <property type="entry name" value="Ankyrin_rpt-contain_sf"/>
</dbReference>
<dbReference type="PANTHER" id="PTHR24157:SF3">
    <property type="entry name" value="ANKYRIN REPEAT, SAM AND BASIC LEUCINE ZIPPER DOMAIN-CONTAINING PROTEIN 1"/>
    <property type="match status" value="1"/>
</dbReference>
<dbReference type="InterPro" id="IPR002110">
    <property type="entry name" value="Ankyrin_rpt"/>
</dbReference>
<dbReference type="SUPFAM" id="SSF48403">
    <property type="entry name" value="Ankyrin repeat"/>
    <property type="match status" value="1"/>
</dbReference>
<keyword evidence="4" id="KW-0217">Developmental protein</keyword>
<keyword evidence="6" id="KW-0597">Phosphoprotein</keyword>
<dbReference type="GO" id="GO:0051321">
    <property type="term" value="P:meiotic cell cycle"/>
    <property type="evidence" value="ECO:0007669"/>
    <property type="project" value="UniProtKB-KW"/>
</dbReference>
<keyword evidence="16" id="KW-0812">Transmembrane</keyword>
<feature type="region of interest" description="Disordered" evidence="15">
    <location>
        <begin position="1"/>
        <end position="23"/>
    </location>
</feature>
<feature type="region of interest" description="Disordered" evidence="15">
    <location>
        <begin position="287"/>
        <end position="327"/>
    </location>
</feature>
<keyword evidence="16" id="KW-0472">Membrane</keyword>
<evidence type="ECO:0000256" key="12">
    <source>
        <dbReference type="ARBA" id="ARBA00023254"/>
    </source>
</evidence>
<keyword evidence="10 14" id="KW-0040">ANK repeat</keyword>
<protein>
    <recommendedName>
        <fullName evidence="3">Ankyrin repeat, SAM and basic leucine zipper domain-containing protein 1</fullName>
    </recommendedName>
    <alternativeName>
        <fullName evidence="13">Germ cell-specific ankyrin, SAM and basic leucine zipper domain-containing protein</fullName>
    </alternativeName>
</protein>
<dbReference type="PROSITE" id="PS50088">
    <property type="entry name" value="ANK_REPEAT"/>
    <property type="match status" value="3"/>
</dbReference>
<proteinExistence type="predicted"/>
<dbReference type="PROSITE" id="PS50297">
    <property type="entry name" value="ANK_REP_REGION"/>
    <property type="match status" value="3"/>
</dbReference>
<feature type="transmembrane region" description="Helical" evidence="16">
    <location>
        <begin position="520"/>
        <end position="541"/>
    </location>
</feature>
<dbReference type="GO" id="GO:0031047">
    <property type="term" value="P:regulatory ncRNA-mediated gene silencing"/>
    <property type="evidence" value="ECO:0007669"/>
    <property type="project" value="UniProtKB-KW"/>
</dbReference>
<keyword evidence="12" id="KW-0469">Meiosis</keyword>
<evidence type="ECO:0000256" key="11">
    <source>
        <dbReference type="ARBA" id="ARBA00023158"/>
    </source>
</evidence>
<dbReference type="InterPro" id="IPR001660">
    <property type="entry name" value="SAM"/>
</dbReference>
<keyword evidence="5" id="KW-0963">Cytoplasm</keyword>
<evidence type="ECO:0000256" key="10">
    <source>
        <dbReference type="ARBA" id="ARBA00023043"/>
    </source>
</evidence>
<dbReference type="CDD" id="cd09521">
    <property type="entry name" value="SAM_ASZ1"/>
    <property type="match status" value="1"/>
</dbReference>
<name>A0A7J7JXG3_BUGNE</name>
<dbReference type="PROSITE" id="PS50105">
    <property type="entry name" value="SAM_DOMAIN"/>
    <property type="match status" value="1"/>
</dbReference>
<evidence type="ECO:0000256" key="2">
    <source>
        <dbReference type="ARBA" id="ARBA00011479"/>
    </source>
</evidence>
<evidence type="ECO:0000256" key="14">
    <source>
        <dbReference type="PROSITE-ProRule" id="PRU00023"/>
    </source>
</evidence>
<evidence type="ECO:0000256" key="4">
    <source>
        <dbReference type="ARBA" id="ARBA00022473"/>
    </source>
</evidence>
<dbReference type="InterPro" id="IPR042650">
    <property type="entry name" value="Asz1_SAM"/>
</dbReference>
<dbReference type="SUPFAM" id="SSF47769">
    <property type="entry name" value="SAM/Pointed domain"/>
    <property type="match status" value="1"/>
</dbReference>
<reference evidence="18" key="1">
    <citation type="submission" date="2020-06" db="EMBL/GenBank/DDBJ databases">
        <title>Draft genome of Bugula neritina, a colonial animal packing powerful symbionts and potential medicines.</title>
        <authorList>
            <person name="Rayko M."/>
        </authorList>
    </citation>
    <scope>NUCLEOTIDE SEQUENCE [LARGE SCALE GENOMIC DNA]</scope>
    <source>
        <strain evidence="18">Kwan_BN1</strain>
    </source>
</reference>
<evidence type="ECO:0000313" key="18">
    <source>
        <dbReference type="EMBL" id="KAF6031090.1"/>
    </source>
</evidence>
<feature type="repeat" description="ANK" evidence="14">
    <location>
        <begin position="190"/>
        <end position="222"/>
    </location>
</feature>
<dbReference type="OrthoDB" id="448455at2759"/>
<evidence type="ECO:0000256" key="1">
    <source>
        <dbReference type="ARBA" id="ARBA00004496"/>
    </source>
</evidence>
<accession>A0A7J7JXG3</accession>
<evidence type="ECO:0000256" key="3">
    <source>
        <dbReference type="ARBA" id="ARBA00020117"/>
    </source>
</evidence>
<feature type="domain" description="SAM" evidence="17">
    <location>
        <begin position="337"/>
        <end position="400"/>
    </location>
</feature>
<dbReference type="GO" id="GO:0007283">
    <property type="term" value="P:spermatogenesis"/>
    <property type="evidence" value="ECO:0007669"/>
    <property type="project" value="UniProtKB-KW"/>
</dbReference>
<keyword evidence="7" id="KW-0677">Repeat</keyword>
<evidence type="ECO:0000256" key="5">
    <source>
        <dbReference type="ARBA" id="ARBA00022490"/>
    </source>
</evidence>
<dbReference type="PANTHER" id="PTHR24157">
    <property type="entry name" value="ANKYRIN REPEAT, SAM AND BASIC LEUCINE ZIPPER DOMAIN-CONTAINING PROTEIN 1"/>
    <property type="match status" value="1"/>
</dbReference>
<keyword evidence="8" id="KW-0221">Differentiation</keyword>
<evidence type="ECO:0000256" key="7">
    <source>
        <dbReference type="ARBA" id="ARBA00022737"/>
    </source>
</evidence>
<comment type="caution">
    <text evidence="18">The sequence shown here is derived from an EMBL/GenBank/DDBJ whole genome shotgun (WGS) entry which is preliminary data.</text>
</comment>
<dbReference type="SMART" id="SM00454">
    <property type="entry name" value="SAM"/>
    <property type="match status" value="1"/>
</dbReference>
<dbReference type="Proteomes" id="UP000593567">
    <property type="component" value="Unassembled WGS sequence"/>
</dbReference>
<sequence length="553" mass="59504">MAAYAPPPAEEYSDSDSDDFLFPASETAHTNTYNFNSAYARGGFNNSSNDAAGRDGGWTVGEDASSFKRSSAPKSKIPVSSPTNHGVNIEDFRLAVIRGSVESARQCLEQGVDVNIKFRTGWTALMYAAHQMNESLLSLLLSHGADPGLGSTTALMTCCTSNVMNRPADVERCVQMLITHGADVNLLDRNGMSPLMMAAKKGHAGAVKVLVEAGAEVNLVEKRGYTPLCWACSNGSLESIQTLAQHGADVNVQTLQGQSPYSLARSSNNFSQISTYFNSLPEFHKVEEESEDNSLPAAAPSMSNGPTAVTNDQPDSTTATPQDAASAEDARIDTVYNKFGDVEIFLHGMELSSLIPCFQQHSITMSHLLSITDEELVKIGVVSVGHRKQILDSVHELHKKDWQPSSIPSYETVKMGKVLSCAEVTTIIANLASHSACMNSTLRYLTSQIHTTPSLLQVDKHGRGLHALRRFLHEMEGNTNTQVDTCSQLKTEILKCLGDGSASTNDHITRETTDKSGNKLIIFSAALVTLGVVSLGAFVLAKKFPHLGFSSGS</sequence>
<feature type="repeat" description="ANK" evidence="14">
    <location>
        <begin position="223"/>
        <end position="255"/>
    </location>
</feature>
<gene>
    <name evidence="18" type="ORF">EB796_010566</name>
</gene>
<feature type="region of interest" description="Disordered" evidence="15">
    <location>
        <begin position="62"/>
        <end position="82"/>
    </location>
</feature>
<evidence type="ECO:0000256" key="9">
    <source>
        <dbReference type="ARBA" id="ARBA00022871"/>
    </source>
</evidence>
<evidence type="ECO:0000259" key="17">
    <source>
        <dbReference type="PROSITE" id="PS50105"/>
    </source>
</evidence>
<evidence type="ECO:0000256" key="16">
    <source>
        <dbReference type="SAM" id="Phobius"/>
    </source>
</evidence>
<comment type="subcellular location">
    <subcellularLocation>
        <location evidence="1">Cytoplasm</location>
    </subcellularLocation>
</comment>
<keyword evidence="16" id="KW-1133">Transmembrane helix</keyword>
<dbReference type="EMBL" id="VXIV02001638">
    <property type="protein sequence ID" value="KAF6031090.1"/>
    <property type="molecule type" value="Genomic_DNA"/>
</dbReference>
<evidence type="ECO:0000313" key="19">
    <source>
        <dbReference type="Proteomes" id="UP000593567"/>
    </source>
</evidence>
<keyword evidence="19" id="KW-1185">Reference proteome</keyword>
<evidence type="ECO:0000256" key="6">
    <source>
        <dbReference type="ARBA" id="ARBA00022553"/>
    </source>
</evidence>
<dbReference type="InterPro" id="IPR013761">
    <property type="entry name" value="SAM/pointed_sf"/>
</dbReference>
<evidence type="ECO:0000256" key="15">
    <source>
        <dbReference type="SAM" id="MobiDB-lite"/>
    </source>
</evidence>
<evidence type="ECO:0000256" key="13">
    <source>
        <dbReference type="ARBA" id="ARBA00030354"/>
    </source>
</evidence>
<evidence type="ECO:0000256" key="8">
    <source>
        <dbReference type="ARBA" id="ARBA00022782"/>
    </source>
</evidence>
<dbReference type="GO" id="GO:0071546">
    <property type="term" value="C:pi-body"/>
    <property type="evidence" value="ECO:0007669"/>
    <property type="project" value="TreeGrafter"/>
</dbReference>
<keyword evidence="11" id="KW-0943">RNA-mediated gene silencing</keyword>
<dbReference type="Pfam" id="PF00536">
    <property type="entry name" value="SAM_1"/>
    <property type="match status" value="1"/>
</dbReference>
<feature type="repeat" description="ANK" evidence="14">
    <location>
        <begin position="120"/>
        <end position="152"/>
    </location>
</feature>
<dbReference type="Gene3D" id="1.10.150.50">
    <property type="entry name" value="Transcription Factor, Ets-1"/>
    <property type="match status" value="1"/>
</dbReference>
<feature type="compositionally biased region" description="Polar residues" evidence="15">
    <location>
        <begin position="301"/>
        <end position="323"/>
    </location>
</feature>
<feature type="compositionally biased region" description="Polar residues" evidence="15">
    <location>
        <begin position="67"/>
        <end position="82"/>
    </location>
</feature>
<dbReference type="GO" id="GO:0030154">
    <property type="term" value="P:cell differentiation"/>
    <property type="evidence" value="ECO:0007669"/>
    <property type="project" value="UniProtKB-KW"/>
</dbReference>
<dbReference type="Pfam" id="PF12796">
    <property type="entry name" value="Ank_2"/>
    <property type="match status" value="2"/>
</dbReference>
<organism evidence="18 19">
    <name type="scientific">Bugula neritina</name>
    <name type="common">Brown bryozoan</name>
    <name type="synonym">Sertularia neritina</name>
    <dbReference type="NCBI Taxonomy" id="10212"/>
    <lineage>
        <taxon>Eukaryota</taxon>
        <taxon>Metazoa</taxon>
        <taxon>Spiralia</taxon>
        <taxon>Lophotrochozoa</taxon>
        <taxon>Bryozoa</taxon>
        <taxon>Gymnolaemata</taxon>
        <taxon>Cheilostomatida</taxon>
        <taxon>Flustrina</taxon>
        <taxon>Buguloidea</taxon>
        <taxon>Bugulidae</taxon>
        <taxon>Bugula</taxon>
    </lineage>
</organism>